<gene>
    <name evidence="1" type="ORF">ACFO4N_07810</name>
</gene>
<comment type="caution">
    <text evidence="1">The sequence shown here is derived from an EMBL/GenBank/DDBJ whole genome shotgun (WGS) entry which is preliminary data.</text>
</comment>
<sequence length="159" mass="18430">MAGRKGKYHQWITKEGLLKIEGWARDGLTNEQIAKNIGINPDTLYTWMKRFSEISDALKRGKEVVDREVENALLKRALGYEYEEVKTYIEESDGKKKKRVEKTIKHVPGDVTAQIFWLKNRKPEVWRDKKETELSGGVNLHNPFADLTTEELKKLVEDG</sequence>
<keyword evidence="2" id="KW-1185">Reference proteome</keyword>
<organism evidence="1 2">
    <name type="scientific">Camelliibacillus cellulosilyticus</name>
    <dbReference type="NCBI Taxonomy" id="2174486"/>
    <lineage>
        <taxon>Bacteria</taxon>
        <taxon>Bacillati</taxon>
        <taxon>Bacillota</taxon>
        <taxon>Bacilli</taxon>
        <taxon>Bacillales</taxon>
        <taxon>Sporolactobacillaceae</taxon>
        <taxon>Camelliibacillus</taxon>
    </lineage>
</organism>
<proteinExistence type="predicted"/>
<evidence type="ECO:0000313" key="1">
    <source>
        <dbReference type="EMBL" id="MFC4618640.1"/>
    </source>
</evidence>
<dbReference type="InterPro" id="IPR009057">
    <property type="entry name" value="Homeodomain-like_sf"/>
</dbReference>
<dbReference type="RefSeq" id="WP_376845679.1">
    <property type="nucleotide sequence ID" value="NZ_JBHSFW010000002.1"/>
</dbReference>
<dbReference type="InterPro" id="IPR002514">
    <property type="entry name" value="Transposase_8"/>
</dbReference>
<reference evidence="2" key="1">
    <citation type="journal article" date="2019" name="Int. J. Syst. Evol. Microbiol.">
        <title>The Global Catalogue of Microorganisms (GCM) 10K type strain sequencing project: providing services to taxonomists for standard genome sequencing and annotation.</title>
        <authorList>
            <consortium name="The Broad Institute Genomics Platform"/>
            <consortium name="The Broad Institute Genome Sequencing Center for Infectious Disease"/>
            <person name="Wu L."/>
            <person name="Ma J."/>
        </authorList>
    </citation>
    <scope>NUCLEOTIDE SEQUENCE [LARGE SCALE GENOMIC DNA]</scope>
    <source>
        <strain evidence="2">CGMCC 1.16306</strain>
    </source>
</reference>
<evidence type="ECO:0000313" key="2">
    <source>
        <dbReference type="Proteomes" id="UP001596022"/>
    </source>
</evidence>
<dbReference type="EMBL" id="JBHSFW010000002">
    <property type="protein sequence ID" value="MFC4618640.1"/>
    <property type="molecule type" value="Genomic_DNA"/>
</dbReference>
<protein>
    <submittedName>
        <fullName evidence="1">Transposase</fullName>
    </submittedName>
</protein>
<dbReference type="Pfam" id="PF01527">
    <property type="entry name" value="HTH_Tnp_1"/>
    <property type="match status" value="1"/>
</dbReference>
<dbReference type="Gene3D" id="1.10.10.60">
    <property type="entry name" value="Homeodomain-like"/>
    <property type="match status" value="1"/>
</dbReference>
<name>A0ABV9GPS4_9BACL</name>
<accession>A0ABV9GPS4</accession>
<dbReference type="SUPFAM" id="SSF46689">
    <property type="entry name" value="Homeodomain-like"/>
    <property type="match status" value="1"/>
</dbReference>
<dbReference type="Proteomes" id="UP001596022">
    <property type="component" value="Unassembled WGS sequence"/>
</dbReference>